<proteinExistence type="inferred from homology"/>
<evidence type="ECO:0000256" key="8">
    <source>
        <dbReference type="ARBA" id="ARBA00024235"/>
    </source>
</evidence>
<keyword evidence="12" id="KW-1185">Reference proteome</keyword>
<reference evidence="11 12" key="1">
    <citation type="journal article" date="2018" name="Front. Microbiol.">
        <title>Genome-Based Analysis Reveals the Taxonomy and Diversity of the Family Idiomarinaceae.</title>
        <authorList>
            <person name="Liu Y."/>
            <person name="Lai Q."/>
            <person name="Shao Z."/>
        </authorList>
    </citation>
    <scope>NUCLEOTIDE SEQUENCE [LARGE SCALE GENOMIC DNA]</scope>
    <source>
        <strain evidence="11 12">CF12-14</strain>
    </source>
</reference>
<protein>
    <recommendedName>
        <fullName evidence="8">Ancillary SecYEG translocon subunit</fullName>
    </recommendedName>
</protein>
<dbReference type="Pfam" id="PF09976">
    <property type="entry name" value="TPR_21"/>
    <property type="match status" value="1"/>
</dbReference>
<name>A0ABY0BT60_9GAMM</name>
<sequence length="202" mass="21860">MVEHEDQQVEQIKQFLREYGIWIGAGVVIGLGSLFGWRAYQGAQVEAAQSRTAVYQQLATQVQDGDVDGAEQMLAELGGSHVVVARLQVAQQAIQAGDLERAASLLQQAQQDSDEPVLRAVATTRLARVYLALGQHDQALQALNQRLPESFKAQVEEVRGDVYLAQGNAAQARQAYQTAVDLGGAQTSPALQMKFENLAGES</sequence>
<dbReference type="PIRSF" id="PIRSF006170">
    <property type="entry name" value="YfgM"/>
    <property type="match status" value="1"/>
</dbReference>
<comment type="subcellular location">
    <subcellularLocation>
        <location evidence="1">Cell membrane</location>
        <topology evidence="1">Single-pass type II membrane protein</topology>
    </subcellularLocation>
</comment>
<evidence type="ECO:0000259" key="10">
    <source>
        <dbReference type="Pfam" id="PF09976"/>
    </source>
</evidence>
<organism evidence="11 12">
    <name type="scientific">Aliidiomarina maris</name>
    <dbReference type="NCBI Taxonomy" id="531312"/>
    <lineage>
        <taxon>Bacteria</taxon>
        <taxon>Pseudomonadati</taxon>
        <taxon>Pseudomonadota</taxon>
        <taxon>Gammaproteobacteria</taxon>
        <taxon>Alteromonadales</taxon>
        <taxon>Idiomarinaceae</taxon>
        <taxon>Aliidiomarina</taxon>
    </lineage>
</organism>
<evidence type="ECO:0000313" key="12">
    <source>
        <dbReference type="Proteomes" id="UP000287865"/>
    </source>
</evidence>
<gene>
    <name evidence="11" type="ORF">CWE07_05100</name>
</gene>
<evidence type="ECO:0000256" key="6">
    <source>
        <dbReference type="ARBA" id="ARBA00023186"/>
    </source>
</evidence>
<dbReference type="EMBL" id="PIPK01000003">
    <property type="protein sequence ID" value="RUO27323.1"/>
    <property type="molecule type" value="Genomic_DNA"/>
</dbReference>
<evidence type="ECO:0000256" key="9">
    <source>
        <dbReference type="SAM" id="Phobius"/>
    </source>
</evidence>
<dbReference type="SUPFAM" id="SSF48452">
    <property type="entry name" value="TPR-like"/>
    <property type="match status" value="1"/>
</dbReference>
<evidence type="ECO:0000256" key="3">
    <source>
        <dbReference type="ARBA" id="ARBA00022692"/>
    </source>
</evidence>
<keyword evidence="3 9" id="KW-0812">Transmembrane</keyword>
<dbReference type="Proteomes" id="UP000287865">
    <property type="component" value="Unassembled WGS sequence"/>
</dbReference>
<keyword evidence="5 9" id="KW-0472">Membrane</keyword>
<dbReference type="InterPro" id="IPR018704">
    <property type="entry name" value="SecYEG/CpoB_TPR"/>
</dbReference>
<evidence type="ECO:0000313" key="11">
    <source>
        <dbReference type="EMBL" id="RUO27323.1"/>
    </source>
</evidence>
<evidence type="ECO:0000256" key="4">
    <source>
        <dbReference type="ARBA" id="ARBA00022989"/>
    </source>
</evidence>
<comment type="caution">
    <text evidence="11">The sequence shown here is derived from an EMBL/GenBank/DDBJ whole genome shotgun (WGS) entry which is preliminary data.</text>
</comment>
<keyword evidence="4 9" id="KW-1133">Transmembrane helix</keyword>
<feature type="transmembrane region" description="Helical" evidence="9">
    <location>
        <begin position="21"/>
        <end position="40"/>
    </location>
</feature>
<evidence type="ECO:0000256" key="2">
    <source>
        <dbReference type="ARBA" id="ARBA00022475"/>
    </source>
</evidence>
<dbReference type="PANTHER" id="PTHR38035">
    <property type="entry name" value="UPF0070 PROTEIN YFGM"/>
    <property type="match status" value="1"/>
</dbReference>
<dbReference type="InterPro" id="IPR011990">
    <property type="entry name" value="TPR-like_helical_dom_sf"/>
</dbReference>
<keyword evidence="2" id="KW-1003">Cell membrane</keyword>
<keyword evidence="6" id="KW-0143">Chaperone</keyword>
<feature type="domain" description="Ancillary SecYEG translocon subunit/Cell division coordinator CpoB TPR" evidence="10">
    <location>
        <begin position="13"/>
        <end position="199"/>
    </location>
</feature>
<comment type="similarity">
    <text evidence="7">Belongs to the YfgM family.</text>
</comment>
<dbReference type="PANTHER" id="PTHR38035:SF1">
    <property type="entry name" value="ANCILLARY SECYEG TRANSLOCON SUBUNIT"/>
    <property type="match status" value="1"/>
</dbReference>
<evidence type="ECO:0000256" key="5">
    <source>
        <dbReference type="ARBA" id="ARBA00023136"/>
    </source>
</evidence>
<dbReference type="Gene3D" id="1.25.40.10">
    <property type="entry name" value="Tetratricopeptide repeat domain"/>
    <property type="match status" value="1"/>
</dbReference>
<dbReference type="InterPro" id="IPR026039">
    <property type="entry name" value="YfgM"/>
</dbReference>
<evidence type="ECO:0000256" key="7">
    <source>
        <dbReference type="ARBA" id="ARBA00024197"/>
    </source>
</evidence>
<accession>A0ABY0BT60</accession>
<evidence type="ECO:0000256" key="1">
    <source>
        <dbReference type="ARBA" id="ARBA00004401"/>
    </source>
</evidence>